<dbReference type="SMART" id="SM00382">
    <property type="entry name" value="AAA"/>
    <property type="match status" value="1"/>
</dbReference>
<name>A0ABP8JG51_9MICO</name>
<dbReference type="PROSITE" id="PS00211">
    <property type="entry name" value="ABC_TRANSPORTER_1"/>
    <property type="match status" value="1"/>
</dbReference>
<dbReference type="InterPro" id="IPR017871">
    <property type="entry name" value="ABC_transporter-like_CS"/>
</dbReference>
<keyword evidence="10" id="KW-0472">Membrane</keyword>
<evidence type="ECO:0000259" key="11">
    <source>
        <dbReference type="PROSITE" id="PS50893"/>
    </source>
</evidence>
<dbReference type="Gene3D" id="3.40.50.300">
    <property type="entry name" value="P-loop containing nucleotide triphosphate hydrolases"/>
    <property type="match status" value="1"/>
</dbReference>
<dbReference type="CDD" id="cd03259">
    <property type="entry name" value="ABC_Carb_Solutes_like"/>
    <property type="match status" value="1"/>
</dbReference>
<evidence type="ECO:0000256" key="9">
    <source>
        <dbReference type="ARBA" id="ARBA00023065"/>
    </source>
</evidence>
<evidence type="ECO:0000256" key="2">
    <source>
        <dbReference type="ARBA" id="ARBA00022475"/>
    </source>
</evidence>
<evidence type="ECO:0000256" key="7">
    <source>
        <dbReference type="ARBA" id="ARBA00022967"/>
    </source>
</evidence>
<keyword evidence="9" id="KW-0406">Ion transport</keyword>
<dbReference type="PROSITE" id="PS50893">
    <property type="entry name" value="ABC_TRANSPORTER_2"/>
    <property type="match status" value="1"/>
</dbReference>
<keyword evidence="6 12" id="KW-0067">ATP-binding</keyword>
<dbReference type="Proteomes" id="UP001500390">
    <property type="component" value="Unassembled WGS sequence"/>
</dbReference>
<evidence type="ECO:0000256" key="4">
    <source>
        <dbReference type="ARBA" id="ARBA00022519"/>
    </source>
</evidence>
<dbReference type="RefSeq" id="WP_159898593.1">
    <property type="nucleotide sequence ID" value="NZ_BAABFX010000013.1"/>
</dbReference>
<dbReference type="Pfam" id="PF08402">
    <property type="entry name" value="TOBE_2"/>
    <property type="match status" value="1"/>
</dbReference>
<evidence type="ECO:0000313" key="13">
    <source>
        <dbReference type="Proteomes" id="UP001500390"/>
    </source>
</evidence>
<dbReference type="InterPro" id="IPR008995">
    <property type="entry name" value="Mo/tungstate-bd_C_term_dom"/>
</dbReference>
<accession>A0ABP8JG51</accession>
<keyword evidence="4" id="KW-0997">Cell inner membrane</keyword>
<dbReference type="InterPro" id="IPR015853">
    <property type="entry name" value="ABC_transpr_FbpC"/>
</dbReference>
<dbReference type="EMBL" id="BAABFX010000013">
    <property type="protein sequence ID" value="GAA4390355.1"/>
    <property type="molecule type" value="Genomic_DNA"/>
</dbReference>
<keyword evidence="3" id="KW-0410">Iron transport</keyword>
<dbReference type="SUPFAM" id="SSF50331">
    <property type="entry name" value="MOP-like"/>
    <property type="match status" value="1"/>
</dbReference>
<keyword evidence="1" id="KW-0813">Transport</keyword>
<dbReference type="InterPro" id="IPR003593">
    <property type="entry name" value="AAA+_ATPase"/>
</dbReference>
<dbReference type="GO" id="GO:0005524">
    <property type="term" value="F:ATP binding"/>
    <property type="evidence" value="ECO:0007669"/>
    <property type="project" value="UniProtKB-KW"/>
</dbReference>
<dbReference type="SUPFAM" id="SSF52540">
    <property type="entry name" value="P-loop containing nucleoside triphosphate hydrolases"/>
    <property type="match status" value="1"/>
</dbReference>
<dbReference type="InterPro" id="IPR027417">
    <property type="entry name" value="P-loop_NTPase"/>
</dbReference>
<gene>
    <name evidence="12" type="ORF">GCM10023153_07320</name>
</gene>
<evidence type="ECO:0000256" key="6">
    <source>
        <dbReference type="ARBA" id="ARBA00022840"/>
    </source>
</evidence>
<comment type="caution">
    <text evidence="12">The sequence shown here is derived from an EMBL/GenBank/DDBJ whole genome shotgun (WGS) entry which is preliminary data.</text>
</comment>
<reference evidence="13" key="1">
    <citation type="journal article" date="2019" name="Int. J. Syst. Evol. Microbiol.">
        <title>The Global Catalogue of Microorganisms (GCM) 10K type strain sequencing project: providing services to taxonomists for standard genome sequencing and annotation.</title>
        <authorList>
            <consortium name="The Broad Institute Genomics Platform"/>
            <consortium name="The Broad Institute Genome Sequencing Center for Infectious Disease"/>
            <person name="Wu L."/>
            <person name="Ma J."/>
        </authorList>
    </citation>
    <scope>NUCLEOTIDE SEQUENCE [LARGE SCALE GENOMIC DNA]</scope>
    <source>
        <strain evidence="13">JCM 17738</strain>
    </source>
</reference>
<sequence length="355" mass="37007">MNTLSIRDLDVTLGDLAVLRGVHLEVPSGSVTAVLGPSGCGKTTLLRAVAGFVRHDRGEIRVGDTVVSGPGRHLAPERRGIALVPQEGALFPHLSVGDNVAFGLPRAQRRRSPRVAEVLDLVGLRGFQDRSPSELSGGQQQRVALARALAPSPSLVLLDEPFSALDAGLRESVRAQVRDALQRSATTALVVTHDQDEALSVADSVAILDEGRILMHASPQDVYRAPTGLGVARFVGQCVELSAEVSAGVARTALGDLVVEAPGAGGEVDAGRGVVMLRPEQLRLLPVDGVAGTAGEVVGGEYFGHDALVRVRVTAGQGSGQESLEVQVRTLGEIPERGAVRVGVSGPARFYPGAR</sequence>
<evidence type="ECO:0000256" key="1">
    <source>
        <dbReference type="ARBA" id="ARBA00022448"/>
    </source>
</evidence>
<evidence type="ECO:0000256" key="3">
    <source>
        <dbReference type="ARBA" id="ARBA00022496"/>
    </source>
</evidence>
<protein>
    <submittedName>
        <fullName evidence="12">ABC transporter ATP-binding protein</fullName>
    </submittedName>
</protein>
<dbReference type="InterPro" id="IPR013611">
    <property type="entry name" value="Transp-assoc_OB_typ2"/>
</dbReference>
<keyword evidence="2" id="KW-1003">Cell membrane</keyword>
<evidence type="ECO:0000256" key="8">
    <source>
        <dbReference type="ARBA" id="ARBA00023004"/>
    </source>
</evidence>
<dbReference type="InterPro" id="IPR050093">
    <property type="entry name" value="ABC_SmlMolc_Importer"/>
</dbReference>
<dbReference type="Pfam" id="PF00005">
    <property type="entry name" value="ABC_tran"/>
    <property type="match status" value="1"/>
</dbReference>
<keyword evidence="8" id="KW-0408">Iron</keyword>
<organism evidence="12 13">
    <name type="scientific">Ornithinibacter aureus</name>
    <dbReference type="NCBI Taxonomy" id="622664"/>
    <lineage>
        <taxon>Bacteria</taxon>
        <taxon>Bacillati</taxon>
        <taxon>Actinomycetota</taxon>
        <taxon>Actinomycetes</taxon>
        <taxon>Micrococcales</taxon>
        <taxon>Intrasporangiaceae</taxon>
        <taxon>Ornithinibacter</taxon>
    </lineage>
</organism>
<evidence type="ECO:0000256" key="10">
    <source>
        <dbReference type="ARBA" id="ARBA00023136"/>
    </source>
</evidence>
<keyword evidence="7" id="KW-1278">Translocase</keyword>
<proteinExistence type="predicted"/>
<dbReference type="PANTHER" id="PTHR42781:SF5">
    <property type="entry name" value="PUTRESCINE TRANSPORT ATP-BINDING PROTEIN POTG"/>
    <property type="match status" value="1"/>
</dbReference>
<keyword evidence="5" id="KW-0547">Nucleotide-binding</keyword>
<keyword evidence="13" id="KW-1185">Reference proteome</keyword>
<evidence type="ECO:0000256" key="5">
    <source>
        <dbReference type="ARBA" id="ARBA00022741"/>
    </source>
</evidence>
<dbReference type="PANTHER" id="PTHR42781">
    <property type="entry name" value="SPERMIDINE/PUTRESCINE IMPORT ATP-BINDING PROTEIN POTA"/>
    <property type="match status" value="1"/>
</dbReference>
<dbReference type="InterPro" id="IPR003439">
    <property type="entry name" value="ABC_transporter-like_ATP-bd"/>
</dbReference>
<feature type="domain" description="ABC transporter" evidence="11">
    <location>
        <begin position="4"/>
        <end position="235"/>
    </location>
</feature>
<evidence type="ECO:0000313" key="12">
    <source>
        <dbReference type="EMBL" id="GAA4390355.1"/>
    </source>
</evidence>